<dbReference type="Pfam" id="PF07852">
    <property type="entry name" value="DUF1642"/>
    <property type="match status" value="1"/>
</dbReference>
<sequence>MGTKVEIPNFVARAIEKYDSMLSLLASEYFDPYDEAPDDKLAVWIGEDNQYVLAQAYIDGYTTPKQFKVIGNTRYDHGFDIGTIVELVDICDDGVYTVVGDSRYSLRPVEQDVHPCDLEEIKQEEE</sequence>
<dbReference type="EMBL" id="OP559178">
    <property type="protein sequence ID" value="UYB00723.1"/>
    <property type="molecule type" value="Genomic_DNA"/>
</dbReference>
<accession>A0A978ACS0</accession>
<dbReference type="InterPro" id="IPR012865">
    <property type="entry name" value="DUF1642"/>
</dbReference>
<reference evidence="1" key="1">
    <citation type="submission" date="2022-09" db="EMBL/GenBank/DDBJ databases">
        <title>Characteristics of the novel Enterococcus vB_Efa29212_2e and vB_Efa29212_3e bacteriophages.</title>
        <authorList>
            <person name="Lach J."/>
            <person name="Moryl M."/>
        </authorList>
    </citation>
    <scope>NUCLEOTIDE SEQUENCE</scope>
</reference>
<gene>
    <name evidence="1" type="ORF">GMNKNHGO_00096</name>
</gene>
<organism evidence="1">
    <name type="scientific">Enterococcus phage vB_Efa29212_3e</name>
    <dbReference type="NCBI Taxonomy" id="2982224"/>
    <lineage>
        <taxon>Viruses</taxon>
        <taxon>Duplodnaviria</taxon>
        <taxon>Heunggongvirae</taxon>
        <taxon>Uroviricota</taxon>
        <taxon>Caudoviricetes</taxon>
        <taxon>Herelleviridae</taxon>
        <taxon>Brockvirinae</taxon>
        <taxon>Kochikohdavirus</taxon>
    </lineage>
</organism>
<name>A0A978ACS0_9CAUD</name>
<proteinExistence type="predicted"/>
<evidence type="ECO:0008006" key="2">
    <source>
        <dbReference type="Google" id="ProtNLM"/>
    </source>
</evidence>
<evidence type="ECO:0000313" key="1">
    <source>
        <dbReference type="EMBL" id="UYB00723.1"/>
    </source>
</evidence>
<protein>
    <recommendedName>
        <fullName evidence="2">DUF1642 domain-containing protein</fullName>
    </recommendedName>
</protein>